<proteinExistence type="predicted"/>
<dbReference type="Proteomes" id="UP000503011">
    <property type="component" value="Chromosome"/>
</dbReference>
<evidence type="ECO:0000313" key="1">
    <source>
        <dbReference type="EMBL" id="BCB86962.1"/>
    </source>
</evidence>
<dbReference type="AlphaFoldDB" id="A0A6F8YLH1"/>
<sequence>MVAVPGGHLAGGAEDDKLAHAPSSAPLALRLTAANPGLPACDNPPGLLPAAAVLGRRGLRLGPAGCLASWPAGLAGIDSDPRGFRARTRTGRLDWAGTPGVGWLT</sequence>
<name>A0A6F8YLH1_9ACTN</name>
<reference evidence="1 2" key="1">
    <citation type="submission" date="2020-03" db="EMBL/GenBank/DDBJ databases">
        <title>Whole genome shotgun sequence of Phytohabitans suffuscus NBRC 105367.</title>
        <authorList>
            <person name="Komaki H."/>
            <person name="Tamura T."/>
        </authorList>
    </citation>
    <scope>NUCLEOTIDE SEQUENCE [LARGE SCALE GENOMIC DNA]</scope>
    <source>
        <strain evidence="1 2">NBRC 105367</strain>
    </source>
</reference>
<protein>
    <submittedName>
        <fullName evidence="1">Uncharacterized protein</fullName>
    </submittedName>
</protein>
<organism evidence="1 2">
    <name type="scientific">Phytohabitans suffuscus</name>
    <dbReference type="NCBI Taxonomy" id="624315"/>
    <lineage>
        <taxon>Bacteria</taxon>
        <taxon>Bacillati</taxon>
        <taxon>Actinomycetota</taxon>
        <taxon>Actinomycetes</taxon>
        <taxon>Micromonosporales</taxon>
        <taxon>Micromonosporaceae</taxon>
    </lineage>
</organism>
<gene>
    <name evidence="1" type="ORF">Psuf_042750</name>
</gene>
<dbReference type="EMBL" id="AP022871">
    <property type="protein sequence ID" value="BCB86962.1"/>
    <property type="molecule type" value="Genomic_DNA"/>
</dbReference>
<dbReference type="KEGG" id="psuu:Psuf_042750"/>
<keyword evidence="2" id="KW-1185">Reference proteome</keyword>
<evidence type="ECO:0000313" key="2">
    <source>
        <dbReference type="Proteomes" id="UP000503011"/>
    </source>
</evidence>
<reference evidence="1 2" key="2">
    <citation type="submission" date="2020-03" db="EMBL/GenBank/DDBJ databases">
        <authorList>
            <person name="Ichikawa N."/>
            <person name="Kimura A."/>
            <person name="Kitahashi Y."/>
            <person name="Uohara A."/>
        </authorList>
    </citation>
    <scope>NUCLEOTIDE SEQUENCE [LARGE SCALE GENOMIC DNA]</scope>
    <source>
        <strain evidence="1 2">NBRC 105367</strain>
    </source>
</reference>
<accession>A0A6F8YLH1</accession>